<evidence type="ECO:0000313" key="2">
    <source>
        <dbReference type="EMBL" id="MED6281574.1"/>
    </source>
</evidence>
<feature type="region of interest" description="Disordered" evidence="1">
    <location>
        <begin position="1"/>
        <end position="25"/>
    </location>
</feature>
<proteinExistence type="predicted"/>
<comment type="caution">
    <text evidence="2">The sequence shown here is derived from an EMBL/GenBank/DDBJ whole genome shotgun (WGS) entry which is preliminary data.</text>
</comment>
<organism evidence="2 3">
    <name type="scientific">Characodon lateralis</name>
    <dbReference type="NCBI Taxonomy" id="208331"/>
    <lineage>
        <taxon>Eukaryota</taxon>
        <taxon>Metazoa</taxon>
        <taxon>Chordata</taxon>
        <taxon>Craniata</taxon>
        <taxon>Vertebrata</taxon>
        <taxon>Euteleostomi</taxon>
        <taxon>Actinopterygii</taxon>
        <taxon>Neopterygii</taxon>
        <taxon>Teleostei</taxon>
        <taxon>Neoteleostei</taxon>
        <taxon>Acanthomorphata</taxon>
        <taxon>Ovalentaria</taxon>
        <taxon>Atherinomorphae</taxon>
        <taxon>Cyprinodontiformes</taxon>
        <taxon>Goodeidae</taxon>
        <taxon>Characodon</taxon>
    </lineage>
</organism>
<keyword evidence="3" id="KW-1185">Reference proteome</keyword>
<dbReference type="EMBL" id="JAHUTJ010043379">
    <property type="protein sequence ID" value="MED6281574.1"/>
    <property type="molecule type" value="Genomic_DNA"/>
</dbReference>
<reference evidence="2 3" key="1">
    <citation type="submission" date="2021-06" db="EMBL/GenBank/DDBJ databases">
        <authorList>
            <person name="Palmer J.M."/>
        </authorList>
    </citation>
    <scope>NUCLEOTIDE SEQUENCE [LARGE SCALE GENOMIC DNA]</scope>
    <source>
        <strain evidence="2 3">CL_MEX2019</strain>
        <tissue evidence="2">Muscle</tissue>
    </source>
</reference>
<evidence type="ECO:0000313" key="3">
    <source>
        <dbReference type="Proteomes" id="UP001352852"/>
    </source>
</evidence>
<sequence length="104" mass="11700">MNELLTTEQLKSDAGGPTPRQMQSSDCASVAAQSCKIMIELSKARFEKARHLNSFELINPDLFSDFNTCFPLKQLDAACTSVKLERYSQIRLFRLNISSAEHCL</sequence>
<evidence type="ECO:0000256" key="1">
    <source>
        <dbReference type="SAM" id="MobiDB-lite"/>
    </source>
</evidence>
<gene>
    <name evidence="2" type="ORF">CHARACLAT_022988</name>
</gene>
<name>A0ABU7E6X6_9TELE</name>
<accession>A0ABU7E6X6</accession>
<dbReference type="Proteomes" id="UP001352852">
    <property type="component" value="Unassembled WGS sequence"/>
</dbReference>
<protein>
    <submittedName>
        <fullName evidence="2">Uncharacterized protein</fullName>
    </submittedName>
</protein>